<dbReference type="Pfam" id="PF05195">
    <property type="entry name" value="AMP_N"/>
    <property type="match status" value="1"/>
</dbReference>
<dbReference type="Pfam" id="PF00557">
    <property type="entry name" value="Peptidase_M24"/>
    <property type="match status" value="1"/>
</dbReference>
<dbReference type="GO" id="GO:0006508">
    <property type="term" value="P:proteolysis"/>
    <property type="evidence" value="ECO:0007669"/>
    <property type="project" value="UniProtKB-KW"/>
</dbReference>
<dbReference type="WBParaSite" id="MBELARI_LOCUS14049">
    <property type="protein sequence ID" value="MBELARI_LOCUS14049"/>
    <property type="gene ID" value="MBELARI_LOCUS14049"/>
</dbReference>
<dbReference type="PANTHER" id="PTHR48480">
    <property type="match status" value="1"/>
</dbReference>
<dbReference type="EC" id="3.4.13.9" evidence="10"/>
<dbReference type="InterPro" id="IPR052433">
    <property type="entry name" value="X-Pro_dipept-like"/>
</dbReference>
<dbReference type="InterPro" id="IPR029149">
    <property type="entry name" value="Creatin/AminoP/Spt16_N"/>
</dbReference>
<keyword evidence="6" id="KW-0224">Dipeptidase</keyword>
<evidence type="ECO:0000256" key="1">
    <source>
        <dbReference type="ARBA" id="ARBA00001936"/>
    </source>
</evidence>
<sequence>MSFHLGGKTLRVSAKLFTENRQRLVKALKEKITYPGAVVVLEGGHEKLRYNTDADDLPFRQESYFFWAFGVHEADSYGLIDIDSGKSVLFPPKLHPDYAIWDGKIEPEAWFQKKYEVDDVHFYDEKTPAIAETLKKFNAKKLLLLKADNSDSNHVLQPAEFKGKEEFSIDVDLLYPIIAELRVFKTDLELEVLRYASKIASDAHKAVMKHIKPGLFEYQCESLFRHTSYYTGGCRHLAYTCIAASGCNGSILHYGHANAPNAREVKDGDMCLFDMGPEYNCYASDVTTSFPVNGKFTDKQKIIYNAVLDANRVILREAKPGVRWAAMHKLSEKVILEHLVKAGLLHGDVDAMVESRLGAVFMPHGLGHFMGLDVHDCGGYLGDAEPRYKEPGLKSLRTTRTLQERMVITIEPGCYFIDFLLDAAFADPKLNQFMNKERIAEFRGSGGVRIEDDVVIWAKGNENMSQVPRTVEEIEHFMADRT</sequence>
<dbReference type="Proteomes" id="UP000887575">
    <property type="component" value="Unassembled WGS sequence"/>
</dbReference>
<dbReference type="GO" id="GO:0102009">
    <property type="term" value="F:proline dipeptidase activity"/>
    <property type="evidence" value="ECO:0007669"/>
    <property type="project" value="UniProtKB-EC"/>
</dbReference>
<comment type="cofactor">
    <cofactor evidence="1">
        <name>Mn(2+)</name>
        <dbReference type="ChEBI" id="CHEBI:29035"/>
    </cofactor>
</comment>
<dbReference type="Gene3D" id="3.40.350.10">
    <property type="entry name" value="Creatinase/prolidase N-terminal domain"/>
    <property type="match status" value="1"/>
</dbReference>
<comment type="similarity">
    <text evidence="9">Belongs to the peptidase M24B family. Eukaryotic-type prolidase subfamily.</text>
</comment>
<evidence type="ECO:0000256" key="8">
    <source>
        <dbReference type="ARBA" id="ARBA00023211"/>
    </source>
</evidence>
<evidence type="ECO:0000256" key="3">
    <source>
        <dbReference type="ARBA" id="ARBA00022670"/>
    </source>
</evidence>
<dbReference type="FunFam" id="3.90.230.10:FF:000002">
    <property type="entry name" value="Xaa-Pro aminopeptidase 3"/>
    <property type="match status" value="1"/>
</dbReference>
<evidence type="ECO:0000313" key="17">
    <source>
        <dbReference type="Proteomes" id="UP000887575"/>
    </source>
</evidence>
<dbReference type="AlphaFoldDB" id="A0AAF3EJ46"/>
<comment type="catalytic activity">
    <reaction evidence="15">
        <text>Xaa-L-Pro dipeptide + H2O = an L-alpha-amino acid + L-proline</text>
        <dbReference type="Rhea" id="RHEA:76407"/>
        <dbReference type="ChEBI" id="CHEBI:15377"/>
        <dbReference type="ChEBI" id="CHEBI:59869"/>
        <dbReference type="ChEBI" id="CHEBI:60039"/>
        <dbReference type="ChEBI" id="CHEBI:195196"/>
        <dbReference type="EC" id="3.4.13.9"/>
    </reaction>
</comment>
<proteinExistence type="inferred from homology"/>
<comment type="subunit">
    <text evidence="2">Homodimer.</text>
</comment>
<evidence type="ECO:0000256" key="9">
    <source>
        <dbReference type="ARBA" id="ARBA00043990"/>
    </source>
</evidence>
<evidence type="ECO:0000256" key="13">
    <source>
        <dbReference type="ARBA" id="ARBA00044284"/>
    </source>
</evidence>
<keyword evidence="4" id="KW-0479">Metal-binding</keyword>
<dbReference type="SMART" id="SM01011">
    <property type="entry name" value="AMP_N"/>
    <property type="match status" value="1"/>
</dbReference>
<dbReference type="GO" id="GO:0030145">
    <property type="term" value="F:manganese ion binding"/>
    <property type="evidence" value="ECO:0007669"/>
    <property type="project" value="InterPro"/>
</dbReference>
<keyword evidence="5" id="KW-0378">Hydrolase</keyword>
<dbReference type="SUPFAM" id="SSF53092">
    <property type="entry name" value="Creatinase/prolidase N-terminal domain"/>
    <property type="match status" value="1"/>
</dbReference>
<evidence type="ECO:0000259" key="16">
    <source>
        <dbReference type="SMART" id="SM01011"/>
    </source>
</evidence>
<dbReference type="Gene3D" id="3.90.230.10">
    <property type="entry name" value="Creatinase/methionine aminopeptidase superfamily"/>
    <property type="match status" value="1"/>
</dbReference>
<evidence type="ECO:0000256" key="12">
    <source>
        <dbReference type="ARBA" id="ARBA00044252"/>
    </source>
</evidence>
<keyword evidence="3" id="KW-0645">Protease</keyword>
<evidence type="ECO:0000256" key="7">
    <source>
        <dbReference type="ARBA" id="ARBA00023049"/>
    </source>
</evidence>
<evidence type="ECO:0000256" key="11">
    <source>
        <dbReference type="ARBA" id="ARBA00044141"/>
    </source>
</evidence>
<evidence type="ECO:0000256" key="15">
    <source>
        <dbReference type="ARBA" id="ARBA00048994"/>
    </source>
</evidence>
<dbReference type="PANTHER" id="PTHR48480:SF2">
    <property type="entry name" value="PEPTIDASE D"/>
    <property type="match status" value="1"/>
</dbReference>
<evidence type="ECO:0000313" key="18">
    <source>
        <dbReference type="WBParaSite" id="MBELARI_LOCUS14049"/>
    </source>
</evidence>
<reference evidence="18" key="1">
    <citation type="submission" date="2024-02" db="UniProtKB">
        <authorList>
            <consortium name="WormBaseParasite"/>
        </authorList>
    </citation>
    <scope>IDENTIFICATION</scope>
</reference>
<keyword evidence="7" id="KW-0482">Metalloprotease</keyword>
<dbReference type="CDD" id="cd01087">
    <property type="entry name" value="Prolidase"/>
    <property type="match status" value="1"/>
</dbReference>
<dbReference type="InterPro" id="IPR000994">
    <property type="entry name" value="Pept_M24"/>
</dbReference>
<feature type="domain" description="Aminopeptidase P N-terminal" evidence="16">
    <location>
        <begin position="12"/>
        <end position="153"/>
    </location>
</feature>
<dbReference type="GO" id="GO:0070006">
    <property type="term" value="F:metalloaminopeptidase activity"/>
    <property type="evidence" value="ECO:0007669"/>
    <property type="project" value="InterPro"/>
</dbReference>
<dbReference type="InterPro" id="IPR007865">
    <property type="entry name" value="Aminopep_P_N"/>
</dbReference>
<keyword evidence="17" id="KW-1185">Reference proteome</keyword>
<evidence type="ECO:0000256" key="14">
    <source>
        <dbReference type="ARBA" id="ARBA00044351"/>
    </source>
</evidence>
<protein>
    <recommendedName>
        <fullName evidence="11">Xaa-Pro dipeptidase</fullName>
        <ecNumber evidence="10">3.4.13.9</ecNumber>
    </recommendedName>
    <alternativeName>
        <fullName evidence="14">Imidodipeptidase</fullName>
    </alternativeName>
    <alternativeName>
        <fullName evidence="12">Peptidase D</fullName>
    </alternativeName>
    <alternativeName>
        <fullName evidence="13">Proline dipeptidase</fullName>
    </alternativeName>
</protein>
<dbReference type="SUPFAM" id="SSF55920">
    <property type="entry name" value="Creatinase/aminopeptidase"/>
    <property type="match status" value="1"/>
</dbReference>
<evidence type="ECO:0000256" key="4">
    <source>
        <dbReference type="ARBA" id="ARBA00022723"/>
    </source>
</evidence>
<organism evidence="17 18">
    <name type="scientific">Mesorhabditis belari</name>
    <dbReference type="NCBI Taxonomy" id="2138241"/>
    <lineage>
        <taxon>Eukaryota</taxon>
        <taxon>Metazoa</taxon>
        <taxon>Ecdysozoa</taxon>
        <taxon>Nematoda</taxon>
        <taxon>Chromadorea</taxon>
        <taxon>Rhabditida</taxon>
        <taxon>Rhabditina</taxon>
        <taxon>Rhabditomorpha</taxon>
        <taxon>Rhabditoidea</taxon>
        <taxon>Rhabditidae</taxon>
        <taxon>Mesorhabditinae</taxon>
        <taxon>Mesorhabditis</taxon>
    </lineage>
</organism>
<keyword evidence="8" id="KW-0464">Manganese</keyword>
<evidence type="ECO:0000256" key="2">
    <source>
        <dbReference type="ARBA" id="ARBA00011738"/>
    </source>
</evidence>
<dbReference type="InterPro" id="IPR036005">
    <property type="entry name" value="Creatinase/aminopeptidase-like"/>
</dbReference>
<evidence type="ECO:0000256" key="5">
    <source>
        <dbReference type="ARBA" id="ARBA00022801"/>
    </source>
</evidence>
<accession>A0AAF3EJ46</accession>
<evidence type="ECO:0000256" key="10">
    <source>
        <dbReference type="ARBA" id="ARBA00044051"/>
    </source>
</evidence>
<evidence type="ECO:0000256" key="6">
    <source>
        <dbReference type="ARBA" id="ARBA00022997"/>
    </source>
</evidence>
<name>A0AAF3EJ46_9BILA</name>